<gene>
    <name evidence="4" type="ORF">Esi_0013_0189</name>
</gene>
<feature type="repeat" description="PPR" evidence="2">
    <location>
        <begin position="520"/>
        <end position="554"/>
    </location>
</feature>
<dbReference type="PROSITE" id="PS51375">
    <property type="entry name" value="PPR"/>
    <property type="match status" value="7"/>
</dbReference>
<feature type="compositionally biased region" description="Basic and acidic residues" evidence="3">
    <location>
        <begin position="1705"/>
        <end position="1719"/>
    </location>
</feature>
<dbReference type="STRING" id="2880.D8LEE2"/>
<feature type="repeat" description="PPR" evidence="2">
    <location>
        <begin position="245"/>
        <end position="279"/>
    </location>
</feature>
<feature type="repeat" description="PPR" evidence="2">
    <location>
        <begin position="364"/>
        <end position="398"/>
    </location>
</feature>
<evidence type="ECO:0000256" key="2">
    <source>
        <dbReference type="PROSITE-ProRule" id="PRU00708"/>
    </source>
</evidence>
<evidence type="ECO:0008006" key="6">
    <source>
        <dbReference type="Google" id="ProtNLM"/>
    </source>
</evidence>
<dbReference type="EMBL" id="FN649760">
    <property type="protein sequence ID" value="CBN74228.1"/>
    <property type="molecule type" value="Genomic_DNA"/>
</dbReference>
<sequence length="1882" mass="194061">MAVVAGTTLLILRPIKHTAALRPDARPANPPADPFRSQYCNSGRRRGGVALASSPATVRMTATAGGGATTHIGSIKDCASGRRGAGLTTSATATLASRVSLGMQGGGLQKRAWRAAGRRPVAPLCMSQTSPPVFQPQQAGDRKDSSSSSPTAAGDSVVGKEDDHHSNGQGAADVRQQPAVVSLHQHHRHNHHPEPAPPPRVADDIAAMKALGKEGKWREAVAVLSQLKEDASAASNGDGSDLAPNLAVYNAAISAVSRSGKWDEALGLLEEMRSAGVQPDVRTFTSVVSAGSRSGRVDLAERVLDTMRAEGVPPNAATYNAVITGCSCGPPPPPRGGSGGGEVERALRLLEEMAADPRPEAQPEALSYTLVLKACGREGRWETALQLLTEMQAKGLEPTVLSFRYALTACASSSSSRGVSGGSGEEDFAGVWERCRSLMDAMGRLGLEPDRLCYKQAVDAAAKAGDVGAALDLMDGMENCEGFRGAVEYNQIIMACGRRGDWQRAVSTLGRIRRAGGAPDAHSFAMAMTACARAGESRQALRLLDELKREGGGVRPNTVVYNTLLALCRGKPLRGVRGGGGGGGGGGVPAAAAAAADGTGPNLNGYGGGGGLEEVNGHGVAVGMPDGRAIRNGVSVPGGGTVGSRERPDELVGTAVALLHEMTVGGSECAPDKMSFELVMQACVNAGRPESALKVFRAMARVAAGGGGAVGGGGGGSGERRGGGRGRAVEVRPDRATFRLGLTAAAEAGDGPAAAVLLEEMRDAGIAMDESAFHLAATAFGRAGLWRQGVRVAVVAAEQGIALAPTTLTSILGACAKQARWREALGLLQGTRPVLQQGLSSLPLSTGAGVVAGNERRGEGNVVAAYTLAMVACRRSGRHSEGLRVLEMLEEDGGVGDEAFFRVALKCCAKAGGVGERGDCSGAAVADRVLEGMSAQGIRCGVEGFTDIAQAYGLAGRWEDALALLPRAAALAAVPDERMYCSVINAMGESGAWEAAVELIQSMRRRRPSAAATAGGSGVGTSDSGASGVAAAAVVSPSLEPPPPGRAAYGCACRACARKGEWGAVLGLIEDMREDGLERDSSVYASAMRAFVEAGDWERAVEIVTVEMERDGVSPDALSFGQALRACRAGADGSGRAAQLALALVGEVRSRGLEPGVVILESAARACLADDRPELALDIVSETLDSWRRGSLGGDGDGGGGRRWGIDEVQRLETMRITVLGRLGRWEDSLEALDAMRAKFGDDDLDERAFVSAARACAAAGEWSLIQVLQSEASAVGDGDGVSPGSAWDMQRALLSGLTTAGMWRRAMGMLREMHHGGGGDTVMPAAGEERGQGMPDPSPHWQRRMFKDHRSVMHACLRAGAWDKALSVWSDLRSIVEGPIPCGRTYTAALRACGPLGLWATARDLLSEMRDGAEGAEGDGLLLLPEARHYAFAVSAATVADDISSYEEATLSGRGGWGAGGSDAVVDGDGGSGNAALRSVLSDMAAGGGGGVEIGWETYAAVCWARSQRKQWHRASLGVLELMGEHGFGDGALGTEEAAEGMRSLYRRLLAAASKIPRFATGAGGTQSAAPARSATRQVLLDAEERLASVPGGAGPQVLAAAATAFARAGDWEGARDIAVRFDPRVGGPTAGGASSGTGEPSAVRRRTADAAAVVSVAVAATARAGELVEAEALAELARVIATTAEVSASSSGGGATGGGSRSRGSDGEEARVSRGTERSNNPLGFDHRAGVALADAYERAGRLSDAEGLRSRLQGRMASSLGLEEAAGVEGGVAAAPAASAVPRLPSVGGHSRRRRPLAEGDESTWPPDEEAGGDDEQYDLFLQWMATGEEEEEEEEEEEGDTWLGDDDFDDDDDDHVLVAGPPRESDEEGLTIRELEGW</sequence>
<dbReference type="Pfam" id="PF13812">
    <property type="entry name" value="PPR_3"/>
    <property type="match status" value="3"/>
</dbReference>
<name>D8LEE2_ECTSI</name>
<keyword evidence="1" id="KW-0677">Repeat</keyword>
<evidence type="ECO:0000256" key="1">
    <source>
        <dbReference type="ARBA" id="ARBA00022737"/>
    </source>
</evidence>
<dbReference type="InParanoid" id="D8LEE2"/>
<evidence type="ECO:0000313" key="5">
    <source>
        <dbReference type="Proteomes" id="UP000002630"/>
    </source>
</evidence>
<feature type="region of interest" description="Disordered" evidence="3">
    <location>
        <begin position="1624"/>
        <end position="1646"/>
    </location>
</feature>
<dbReference type="Pfam" id="PF01535">
    <property type="entry name" value="PPR"/>
    <property type="match status" value="6"/>
</dbReference>
<dbReference type="PANTHER" id="PTHR47447">
    <property type="entry name" value="OS03G0856100 PROTEIN"/>
    <property type="match status" value="1"/>
</dbReference>
<proteinExistence type="predicted"/>
<feature type="region of interest" description="Disordered" evidence="3">
    <location>
        <begin position="1785"/>
        <end position="1882"/>
    </location>
</feature>
<dbReference type="Gene3D" id="1.25.40.10">
    <property type="entry name" value="Tetratricopeptide repeat domain"/>
    <property type="match status" value="8"/>
</dbReference>
<dbReference type="eggNOG" id="KOG4197">
    <property type="taxonomic scope" value="Eukaryota"/>
</dbReference>
<dbReference type="Proteomes" id="UP000002630">
    <property type="component" value="Unassembled WGS sequence"/>
</dbReference>
<feature type="region of interest" description="Disordered" evidence="3">
    <location>
        <begin position="123"/>
        <end position="200"/>
    </location>
</feature>
<feature type="repeat" description="PPR" evidence="2">
    <location>
        <begin position="1080"/>
        <end position="1115"/>
    </location>
</feature>
<dbReference type="InterPro" id="IPR011990">
    <property type="entry name" value="TPR-like_helical_dom_sf"/>
</dbReference>
<accession>D8LEE2</accession>
<organism evidence="4 5">
    <name type="scientific">Ectocarpus siliculosus</name>
    <name type="common">Brown alga</name>
    <name type="synonym">Conferva siliculosa</name>
    <dbReference type="NCBI Taxonomy" id="2880"/>
    <lineage>
        <taxon>Eukaryota</taxon>
        <taxon>Sar</taxon>
        <taxon>Stramenopiles</taxon>
        <taxon>Ochrophyta</taxon>
        <taxon>PX clade</taxon>
        <taxon>Phaeophyceae</taxon>
        <taxon>Ectocarpales</taxon>
        <taxon>Ectocarpaceae</taxon>
        <taxon>Ectocarpus</taxon>
    </lineage>
</organism>
<evidence type="ECO:0000256" key="3">
    <source>
        <dbReference type="SAM" id="MobiDB-lite"/>
    </source>
</evidence>
<dbReference type="PANTHER" id="PTHR47447:SF17">
    <property type="entry name" value="OS12G0638900 PROTEIN"/>
    <property type="match status" value="1"/>
</dbReference>
<dbReference type="NCBIfam" id="TIGR00756">
    <property type="entry name" value="PPR"/>
    <property type="match status" value="4"/>
</dbReference>
<feature type="compositionally biased region" description="Acidic residues" evidence="3">
    <location>
        <begin position="1802"/>
        <end position="1821"/>
    </location>
</feature>
<feature type="repeat" description="PPR" evidence="2">
    <location>
        <begin position="280"/>
        <end position="314"/>
    </location>
</feature>
<dbReference type="InterPro" id="IPR002885">
    <property type="entry name" value="PPR_rpt"/>
</dbReference>
<dbReference type="Pfam" id="PF13041">
    <property type="entry name" value="PPR_2"/>
    <property type="match status" value="1"/>
</dbReference>
<feature type="compositionally biased region" description="Acidic residues" evidence="3">
    <location>
        <begin position="1831"/>
        <end position="1858"/>
    </location>
</feature>
<feature type="compositionally biased region" description="Polar residues" evidence="3">
    <location>
        <begin position="126"/>
        <end position="138"/>
    </location>
</feature>
<protein>
    <recommendedName>
        <fullName evidence="6">Pentacotripeptide-repeat region of PRORP domain-containing protein</fullName>
    </recommendedName>
</protein>
<keyword evidence="5" id="KW-1185">Reference proteome</keyword>
<feature type="compositionally biased region" description="Gly residues" evidence="3">
    <location>
        <begin position="1693"/>
        <end position="1703"/>
    </location>
</feature>
<feature type="region of interest" description="Disordered" evidence="3">
    <location>
        <begin position="1687"/>
        <end position="1728"/>
    </location>
</feature>
<feature type="repeat" description="PPR" evidence="2">
    <location>
        <begin position="485"/>
        <end position="519"/>
    </location>
</feature>
<reference evidence="4 5" key="1">
    <citation type="journal article" date="2010" name="Nature">
        <title>The Ectocarpus genome and the independent evolution of multicellularity in brown algae.</title>
        <authorList>
            <person name="Cock J.M."/>
            <person name="Sterck L."/>
            <person name="Rouze P."/>
            <person name="Scornet D."/>
            <person name="Allen A.E."/>
            <person name="Amoutzias G."/>
            <person name="Anthouard V."/>
            <person name="Artiguenave F."/>
            <person name="Aury J.M."/>
            <person name="Badger J.H."/>
            <person name="Beszteri B."/>
            <person name="Billiau K."/>
            <person name="Bonnet E."/>
            <person name="Bothwell J.H."/>
            <person name="Bowler C."/>
            <person name="Boyen C."/>
            <person name="Brownlee C."/>
            <person name="Carrano C.J."/>
            <person name="Charrier B."/>
            <person name="Cho G.Y."/>
            <person name="Coelho S.M."/>
            <person name="Collen J."/>
            <person name="Corre E."/>
            <person name="Da Silva C."/>
            <person name="Delage L."/>
            <person name="Delaroque N."/>
            <person name="Dittami S.M."/>
            <person name="Doulbeau S."/>
            <person name="Elias M."/>
            <person name="Farnham G."/>
            <person name="Gachon C.M."/>
            <person name="Gschloessl B."/>
            <person name="Heesch S."/>
            <person name="Jabbari K."/>
            <person name="Jubin C."/>
            <person name="Kawai H."/>
            <person name="Kimura K."/>
            <person name="Kloareg B."/>
            <person name="Kupper F.C."/>
            <person name="Lang D."/>
            <person name="Le Bail A."/>
            <person name="Leblanc C."/>
            <person name="Lerouge P."/>
            <person name="Lohr M."/>
            <person name="Lopez P.J."/>
            <person name="Martens C."/>
            <person name="Maumus F."/>
            <person name="Michel G."/>
            <person name="Miranda-Saavedra D."/>
            <person name="Morales J."/>
            <person name="Moreau H."/>
            <person name="Motomura T."/>
            <person name="Nagasato C."/>
            <person name="Napoli C.A."/>
            <person name="Nelson D.R."/>
            <person name="Nyvall-Collen P."/>
            <person name="Peters A.F."/>
            <person name="Pommier C."/>
            <person name="Potin P."/>
            <person name="Poulain J."/>
            <person name="Quesneville H."/>
            <person name="Read B."/>
            <person name="Rensing S.A."/>
            <person name="Ritter A."/>
            <person name="Rousvoal S."/>
            <person name="Samanta M."/>
            <person name="Samson G."/>
            <person name="Schroeder D.C."/>
            <person name="Segurens B."/>
            <person name="Strittmatter M."/>
            <person name="Tonon T."/>
            <person name="Tregear J.W."/>
            <person name="Valentin K."/>
            <person name="von Dassow P."/>
            <person name="Yamagishi T."/>
            <person name="Van de Peer Y."/>
            <person name="Wincker P."/>
        </authorList>
    </citation>
    <scope>NUCLEOTIDE SEQUENCE [LARGE SCALE GENOMIC DNA]</scope>
    <source>
        <strain evidence="5">Ec32 / CCAP1310/4</strain>
    </source>
</reference>
<evidence type="ECO:0000313" key="4">
    <source>
        <dbReference type="EMBL" id="CBN74228.1"/>
    </source>
</evidence>
<dbReference type="OrthoDB" id="185373at2759"/>
<feature type="repeat" description="PPR" evidence="2">
    <location>
        <begin position="976"/>
        <end position="1010"/>
    </location>
</feature>